<evidence type="ECO:0000313" key="3">
    <source>
        <dbReference type="Proteomes" id="UP001221142"/>
    </source>
</evidence>
<reference evidence="2" key="1">
    <citation type="submission" date="2023-03" db="EMBL/GenBank/DDBJ databases">
        <title>Massive genome expansion in bonnet fungi (Mycena s.s.) driven by repeated elements and novel gene families across ecological guilds.</title>
        <authorList>
            <consortium name="Lawrence Berkeley National Laboratory"/>
            <person name="Harder C.B."/>
            <person name="Miyauchi S."/>
            <person name="Viragh M."/>
            <person name="Kuo A."/>
            <person name="Thoen E."/>
            <person name="Andreopoulos B."/>
            <person name="Lu D."/>
            <person name="Skrede I."/>
            <person name="Drula E."/>
            <person name="Henrissat B."/>
            <person name="Morin E."/>
            <person name="Kohler A."/>
            <person name="Barry K."/>
            <person name="LaButti K."/>
            <person name="Morin E."/>
            <person name="Salamov A."/>
            <person name="Lipzen A."/>
            <person name="Mereny Z."/>
            <person name="Hegedus B."/>
            <person name="Baldrian P."/>
            <person name="Stursova M."/>
            <person name="Weitz H."/>
            <person name="Taylor A."/>
            <person name="Grigoriev I.V."/>
            <person name="Nagy L.G."/>
            <person name="Martin F."/>
            <person name="Kauserud H."/>
        </authorList>
    </citation>
    <scope>NUCLEOTIDE SEQUENCE</scope>
    <source>
        <strain evidence="2">9284</strain>
    </source>
</reference>
<dbReference type="SUPFAM" id="SSF50044">
    <property type="entry name" value="SH3-domain"/>
    <property type="match status" value="1"/>
</dbReference>
<dbReference type="AlphaFoldDB" id="A0AAD7BVX0"/>
<feature type="compositionally biased region" description="Polar residues" evidence="1">
    <location>
        <begin position="187"/>
        <end position="196"/>
    </location>
</feature>
<keyword evidence="3" id="KW-1185">Reference proteome</keyword>
<protein>
    <recommendedName>
        <fullName evidence="4">SH3 domain-containing protein</fullName>
    </recommendedName>
</protein>
<feature type="compositionally biased region" description="Basic residues" evidence="1">
    <location>
        <begin position="177"/>
        <end position="186"/>
    </location>
</feature>
<name>A0AAD7BVX0_9AGAR</name>
<feature type="region of interest" description="Disordered" evidence="1">
    <location>
        <begin position="13"/>
        <end position="38"/>
    </location>
</feature>
<feature type="region of interest" description="Disordered" evidence="1">
    <location>
        <begin position="86"/>
        <end position="148"/>
    </location>
</feature>
<sequence>MLSNGIEKLKAASFVPDGRTAKHPALHPHSAHEDRPFHSAPLGPVTHLCDSHANRCFFFQARFFSATILTSSDTYNTHLPRRLVRCPVPTSSRRAPSSPAMSRRASSSRASQTHSPNHSQSRRTSRVLTAARHRLSQSVRADDDDEEKSPIMIRDFAFPSADPRHIGLGPDVPPPCHPRRLARRLRPQSTSSNSSLDLPEDDGDQDGETEGAWGAGAFLGRLRLGGQAWTPSAAGVDGVGAADFARNFGDSSDEDEETDIRPGLYRAQYSFEPEDDAEMGLVEGQVVYVLGSAGSGGEEGGGAGWAVAVCREPVVVPSLPPSDDGGEEEPVLALSRLVGARTDAARVVGRVVGCRCCLAACTSHTDGAGEKSTCAR</sequence>
<dbReference type="InterPro" id="IPR036028">
    <property type="entry name" value="SH3-like_dom_sf"/>
</dbReference>
<evidence type="ECO:0008006" key="4">
    <source>
        <dbReference type="Google" id="ProtNLM"/>
    </source>
</evidence>
<proteinExistence type="predicted"/>
<accession>A0AAD7BVX0</accession>
<feature type="compositionally biased region" description="Low complexity" evidence="1">
    <location>
        <begin position="91"/>
        <end position="111"/>
    </location>
</feature>
<dbReference type="Proteomes" id="UP001221142">
    <property type="component" value="Unassembled WGS sequence"/>
</dbReference>
<gene>
    <name evidence="2" type="ORF">FB45DRAFT_500399</name>
</gene>
<feature type="compositionally biased region" description="Basic residues" evidence="1">
    <location>
        <begin position="120"/>
        <end position="135"/>
    </location>
</feature>
<comment type="caution">
    <text evidence="2">The sequence shown here is derived from an EMBL/GenBank/DDBJ whole genome shotgun (WGS) entry which is preliminary data.</text>
</comment>
<dbReference type="EMBL" id="JARKIF010000008">
    <property type="protein sequence ID" value="KAJ7632341.1"/>
    <property type="molecule type" value="Genomic_DNA"/>
</dbReference>
<evidence type="ECO:0000256" key="1">
    <source>
        <dbReference type="SAM" id="MobiDB-lite"/>
    </source>
</evidence>
<organism evidence="2 3">
    <name type="scientific">Roridomyces roridus</name>
    <dbReference type="NCBI Taxonomy" id="1738132"/>
    <lineage>
        <taxon>Eukaryota</taxon>
        <taxon>Fungi</taxon>
        <taxon>Dikarya</taxon>
        <taxon>Basidiomycota</taxon>
        <taxon>Agaricomycotina</taxon>
        <taxon>Agaricomycetes</taxon>
        <taxon>Agaricomycetidae</taxon>
        <taxon>Agaricales</taxon>
        <taxon>Marasmiineae</taxon>
        <taxon>Mycenaceae</taxon>
        <taxon>Roridomyces</taxon>
    </lineage>
</organism>
<feature type="region of interest" description="Disordered" evidence="1">
    <location>
        <begin position="160"/>
        <end position="212"/>
    </location>
</feature>
<evidence type="ECO:0000313" key="2">
    <source>
        <dbReference type="EMBL" id="KAJ7632341.1"/>
    </source>
</evidence>
<feature type="compositionally biased region" description="Acidic residues" evidence="1">
    <location>
        <begin position="198"/>
        <end position="209"/>
    </location>
</feature>